<dbReference type="PANTHER" id="PTHR46796:SF6">
    <property type="entry name" value="ARAC SUBFAMILY"/>
    <property type="match status" value="1"/>
</dbReference>
<dbReference type="SUPFAM" id="SSF46689">
    <property type="entry name" value="Homeodomain-like"/>
    <property type="match status" value="1"/>
</dbReference>
<dbReference type="GO" id="GO:0003700">
    <property type="term" value="F:DNA-binding transcription factor activity"/>
    <property type="evidence" value="ECO:0007669"/>
    <property type="project" value="InterPro"/>
</dbReference>
<organism evidence="5 6">
    <name type="scientific">Mangrovihabitans endophyticus</name>
    <dbReference type="NCBI Taxonomy" id="1751298"/>
    <lineage>
        <taxon>Bacteria</taxon>
        <taxon>Bacillati</taxon>
        <taxon>Actinomycetota</taxon>
        <taxon>Actinomycetes</taxon>
        <taxon>Micromonosporales</taxon>
        <taxon>Micromonosporaceae</taxon>
        <taxon>Mangrovihabitans</taxon>
    </lineage>
</organism>
<dbReference type="Pfam" id="PF12833">
    <property type="entry name" value="HTH_18"/>
    <property type="match status" value="1"/>
</dbReference>
<dbReference type="GO" id="GO:0043565">
    <property type="term" value="F:sequence-specific DNA binding"/>
    <property type="evidence" value="ECO:0007669"/>
    <property type="project" value="InterPro"/>
</dbReference>
<dbReference type="InterPro" id="IPR050204">
    <property type="entry name" value="AraC_XylS_family_regulators"/>
</dbReference>
<evidence type="ECO:0000313" key="6">
    <source>
        <dbReference type="Proteomes" id="UP000656042"/>
    </source>
</evidence>
<keyword evidence="6" id="KW-1185">Reference proteome</keyword>
<dbReference type="InterPro" id="IPR009057">
    <property type="entry name" value="Homeodomain-like_sf"/>
</dbReference>
<evidence type="ECO:0000256" key="2">
    <source>
        <dbReference type="ARBA" id="ARBA00023125"/>
    </source>
</evidence>
<dbReference type="EMBL" id="BMMX01000023">
    <property type="protein sequence ID" value="GGL04449.1"/>
    <property type="molecule type" value="Genomic_DNA"/>
</dbReference>
<proteinExistence type="predicted"/>
<dbReference type="PRINTS" id="PR00032">
    <property type="entry name" value="HTHARAC"/>
</dbReference>
<dbReference type="AlphaFoldDB" id="A0A8J3C1M3"/>
<name>A0A8J3C1M3_9ACTN</name>
<evidence type="ECO:0000313" key="5">
    <source>
        <dbReference type="EMBL" id="GGL04449.1"/>
    </source>
</evidence>
<keyword evidence="3" id="KW-0804">Transcription</keyword>
<reference evidence="5" key="2">
    <citation type="submission" date="2020-09" db="EMBL/GenBank/DDBJ databases">
        <authorList>
            <person name="Sun Q."/>
            <person name="Zhou Y."/>
        </authorList>
    </citation>
    <scope>NUCLEOTIDE SEQUENCE</scope>
    <source>
        <strain evidence="5">CGMCC 4.7299</strain>
    </source>
</reference>
<accession>A0A8J3C1M3</accession>
<protein>
    <recommendedName>
        <fullName evidence="4">HTH araC/xylS-type domain-containing protein</fullName>
    </recommendedName>
</protein>
<dbReference type="Gene3D" id="1.10.10.60">
    <property type="entry name" value="Homeodomain-like"/>
    <property type="match status" value="1"/>
</dbReference>
<dbReference type="InterPro" id="IPR018060">
    <property type="entry name" value="HTH_AraC"/>
</dbReference>
<dbReference type="Pfam" id="PF14525">
    <property type="entry name" value="AraC_binding_2"/>
    <property type="match status" value="1"/>
</dbReference>
<dbReference type="PROSITE" id="PS01124">
    <property type="entry name" value="HTH_ARAC_FAMILY_2"/>
    <property type="match status" value="1"/>
</dbReference>
<keyword evidence="2" id="KW-0238">DNA-binding</keyword>
<dbReference type="Proteomes" id="UP000656042">
    <property type="component" value="Unassembled WGS sequence"/>
</dbReference>
<dbReference type="InterPro" id="IPR020449">
    <property type="entry name" value="Tscrpt_reg_AraC-type_HTH"/>
</dbReference>
<keyword evidence="1" id="KW-0805">Transcription regulation</keyword>
<evidence type="ECO:0000259" key="4">
    <source>
        <dbReference type="PROSITE" id="PS01124"/>
    </source>
</evidence>
<evidence type="ECO:0000256" key="1">
    <source>
        <dbReference type="ARBA" id="ARBA00023015"/>
    </source>
</evidence>
<dbReference type="PANTHER" id="PTHR46796">
    <property type="entry name" value="HTH-TYPE TRANSCRIPTIONAL ACTIVATOR RHAS-RELATED"/>
    <property type="match status" value="1"/>
</dbReference>
<feature type="domain" description="HTH araC/xylS-type" evidence="4">
    <location>
        <begin position="215"/>
        <end position="316"/>
    </location>
</feature>
<evidence type="ECO:0000256" key="3">
    <source>
        <dbReference type="ARBA" id="ARBA00023163"/>
    </source>
</evidence>
<dbReference type="InterPro" id="IPR035418">
    <property type="entry name" value="AraC-bd_2"/>
</dbReference>
<sequence length="323" mass="36370">MGASEVEWARFRDYQHLLHRLPAPLEADGKPFHGFGYEFHSTELDDGVELAVNTLRRGHLLVRRTRPLIRRSDPEAYRLLVVLRGRADITQDGRGGCFRQLDLGLYDTSGPFEVWRPADTTPSTFAMLTVSRKRLAVPRGVPSGVIGEPVAGRWGIAAVLAGHLRELSRQHRHYTEADAARLAGCTVDLFGAFLAHLADERSAHTTDAWRRSLFAQVQTFAEARLDDPDLGPQTIAAAHHISVRLLHKIFQEKGLSVSAWIRDRRLERCRRDLADPQHHGATAFSIALRRGFRSESHFNRTFRNAYGLTPGQWRDQAHSAQSP</sequence>
<reference evidence="5" key="1">
    <citation type="journal article" date="2014" name="Int. J. Syst. Evol. Microbiol.">
        <title>Complete genome sequence of Corynebacterium casei LMG S-19264T (=DSM 44701T), isolated from a smear-ripened cheese.</title>
        <authorList>
            <consortium name="US DOE Joint Genome Institute (JGI-PGF)"/>
            <person name="Walter F."/>
            <person name="Albersmeier A."/>
            <person name="Kalinowski J."/>
            <person name="Ruckert C."/>
        </authorList>
    </citation>
    <scope>NUCLEOTIDE SEQUENCE</scope>
    <source>
        <strain evidence="5">CGMCC 4.7299</strain>
    </source>
</reference>
<dbReference type="SMART" id="SM00342">
    <property type="entry name" value="HTH_ARAC"/>
    <property type="match status" value="1"/>
</dbReference>
<comment type="caution">
    <text evidence="5">The sequence shown here is derived from an EMBL/GenBank/DDBJ whole genome shotgun (WGS) entry which is preliminary data.</text>
</comment>
<gene>
    <name evidence="5" type="ORF">GCM10012284_43810</name>
</gene>